<evidence type="ECO:0000313" key="5">
    <source>
        <dbReference type="Proteomes" id="UP000504603"/>
    </source>
</evidence>
<organism evidence="5 6">
    <name type="scientific">Momordica charantia</name>
    <name type="common">Bitter gourd</name>
    <name type="synonym">Balsam pear</name>
    <dbReference type="NCBI Taxonomy" id="3673"/>
    <lineage>
        <taxon>Eukaryota</taxon>
        <taxon>Viridiplantae</taxon>
        <taxon>Streptophyta</taxon>
        <taxon>Embryophyta</taxon>
        <taxon>Tracheophyta</taxon>
        <taxon>Spermatophyta</taxon>
        <taxon>Magnoliopsida</taxon>
        <taxon>eudicotyledons</taxon>
        <taxon>Gunneridae</taxon>
        <taxon>Pentapetalae</taxon>
        <taxon>rosids</taxon>
        <taxon>fabids</taxon>
        <taxon>Cucurbitales</taxon>
        <taxon>Cucurbitaceae</taxon>
        <taxon>Momordiceae</taxon>
        <taxon>Momordica</taxon>
    </lineage>
</organism>
<proteinExistence type="inferred from homology"/>
<dbReference type="RefSeq" id="XP_022150497.1">
    <property type="nucleotide sequence ID" value="XM_022294805.1"/>
</dbReference>
<dbReference type="PANTHER" id="PTHR31304:SF64">
    <property type="entry name" value="LOB DOMAIN-CONTAINING PROTEIN 42"/>
    <property type="match status" value="1"/>
</dbReference>
<evidence type="ECO:0000256" key="2">
    <source>
        <dbReference type="SAM" id="MobiDB-lite"/>
    </source>
</evidence>
<protein>
    <submittedName>
        <fullName evidence="6">Uncharacterized protein LOC111018633</fullName>
    </submittedName>
</protein>
<comment type="similarity">
    <text evidence="1">Belongs to the LOB domain-containing protein family.</text>
</comment>
<dbReference type="PROSITE" id="PS50891">
    <property type="entry name" value="LOB"/>
    <property type="match status" value="1"/>
</dbReference>
<dbReference type="PANTHER" id="PTHR31304">
    <property type="entry name" value="LOB DOMAIN-CONTAINING PROTEIN 38"/>
    <property type="match status" value="1"/>
</dbReference>
<dbReference type="GeneID" id="111018633"/>
<evidence type="ECO:0000256" key="3">
    <source>
        <dbReference type="SAM" id="Phobius"/>
    </source>
</evidence>
<name>A0A6J1DAV9_MOMCH</name>
<keyword evidence="3" id="KW-0812">Transmembrane</keyword>
<dbReference type="GO" id="GO:0010468">
    <property type="term" value="P:regulation of gene expression"/>
    <property type="evidence" value="ECO:0007669"/>
    <property type="project" value="TreeGrafter"/>
</dbReference>
<keyword evidence="5" id="KW-1185">Reference proteome</keyword>
<feature type="domain" description="LOB" evidence="4">
    <location>
        <begin position="74"/>
        <end position="180"/>
    </location>
</feature>
<feature type="compositionally biased region" description="Basic residues" evidence="2">
    <location>
        <begin position="215"/>
        <end position="230"/>
    </location>
</feature>
<evidence type="ECO:0000313" key="6">
    <source>
        <dbReference type="RefSeq" id="XP_022150497.1"/>
    </source>
</evidence>
<reference evidence="6" key="1">
    <citation type="submission" date="2025-08" db="UniProtKB">
        <authorList>
            <consortium name="RefSeq"/>
        </authorList>
    </citation>
    <scope>IDENTIFICATION</scope>
    <source>
        <strain evidence="6">OHB3-1</strain>
    </source>
</reference>
<sequence>MCTRRIAAVSSSASSFAILILILWVSQIWVCCHCQARASRILPPPLTGDAKHDASGKNELVQKYLRGRASDRHEGFEDSKRRVPSCSDECVIRPCLEWISSPDSQANATIFLAKFYGRAGLFNLITAASQHLRPAIFKSLLYEACGRMVNPVYGSVGLLCSGDWDRCQAAVDAVLTGTMNVETNAPPSNANVLCCDIRHVCTDTNLAAPGEPRKVKARSRFKKPDHRTKPKSGPAEILGSGSNWAESGANRQIEMVDALTVNRGKPNRVLRHGSRSERVDNVELELTLNSAQK</sequence>
<feature type="region of interest" description="Disordered" evidence="2">
    <location>
        <begin position="212"/>
        <end position="244"/>
    </location>
</feature>
<keyword evidence="3" id="KW-1133">Transmembrane helix</keyword>
<dbReference type="InterPro" id="IPR004883">
    <property type="entry name" value="LOB"/>
</dbReference>
<evidence type="ECO:0000256" key="1">
    <source>
        <dbReference type="ARBA" id="ARBA00005474"/>
    </source>
</evidence>
<keyword evidence="3" id="KW-0472">Membrane</keyword>
<dbReference type="AlphaFoldDB" id="A0A6J1DAV9"/>
<feature type="transmembrane region" description="Helical" evidence="3">
    <location>
        <begin position="7"/>
        <end position="30"/>
    </location>
</feature>
<dbReference type="Pfam" id="PF03195">
    <property type="entry name" value="LOB"/>
    <property type="match status" value="1"/>
</dbReference>
<dbReference type="Proteomes" id="UP000504603">
    <property type="component" value="Unplaced"/>
</dbReference>
<dbReference type="OrthoDB" id="1922547at2759"/>
<accession>A0A6J1DAV9</accession>
<evidence type="ECO:0000259" key="4">
    <source>
        <dbReference type="PROSITE" id="PS50891"/>
    </source>
</evidence>
<gene>
    <name evidence="6" type="primary">LOC111018633</name>
</gene>
<dbReference type="KEGG" id="mcha:111018633"/>